<dbReference type="InterPro" id="IPR036890">
    <property type="entry name" value="HATPase_C_sf"/>
</dbReference>
<dbReference type="PANTHER" id="PTHR45436:SF1">
    <property type="entry name" value="SENSOR PROTEIN QSEC"/>
    <property type="match status" value="1"/>
</dbReference>
<dbReference type="Gene3D" id="1.10.287.130">
    <property type="match status" value="1"/>
</dbReference>
<proteinExistence type="predicted"/>
<name>A0ABX5M0U1_9GAMM</name>
<keyword evidence="10 12" id="KW-0472">Membrane</keyword>
<evidence type="ECO:0000256" key="4">
    <source>
        <dbReference type="ARBA" id="ARBA00022553"/>
    </source>
</evidence>
<evidence type="ECO:0000256" key="7">
    <source>
        <dbReference type="ARBA" id="ARBA00022777"/>
    </source>
</evidence>
<dbReference type="CDD" id="cd00082">
    <property type="entry name" value="HisKA"/>
    <property type="match status" value="1"/>
</dbReference>
<feature type="transmembrane region" description="Helical" evidence="12">
    <location>
        <begin position="162"/>
        <end position="185"/>
    </location>
</feature>
<feature type="domain" description="Histidine kinase" evidence="13">
    <location>
        <begin position="245"/>
        <end position="457"/>
    </location>
</feature>
<keyword evidence="9" id="KW-0902">Two-component regulatory system</keyword>
<evidence type="ECO:0000256" key="2">
    <source>
        <dbReference type="ARBA" id="ARBA00004370"/>
    </source>
</evidence>
<dbReference type="SUPFAM" id="SSF47384">
    <property type="entry name" value="Homodimeric domain of signal transducing histidine kinase"/>
    <property type="match status" value="1"/>
</dbReference>
<dbReference type="InterPro" id="IPR003594">
    <property type="entry name" value="HATPase_dom"/>
</dbReference>
<dbReference type="Pfam" id="PF00512">
    <property type="entry name" value="HisKA"/>
    <property type="match status" value="1"/>
</dbReference>
<feature type="transmembrane region" description="Helical" evidence="12">
    <location>
        <begin position="12"/>
        <end position="34"/>
    </location>
</feature>
<dbReference type="InterPro" id="IPR050428">
    <property type="entry name" value="TCS_sensor_his_kinase"/>
</dbReference>
<evidence type="ECO:0000259" key="13">
    <source>
        <dbReference type="PROSITE" id="PS50109"/>
    </source>
</evidence>
<dbReference type="InterPro" id="IPR013727">
    <property type="entry name" value="2CSK_N"/>
</dbReference>
<dbReference type="SMART" id="SM00387">
    <property type="entry name" value="HATPase_c"/>
    <property type="match status" value="1"/>
</dbReference>
<keyword evidence="7" id="KW-0418">Kinase</keyword>
<dbReference type="Proteomes" id="UP000248090">
    <property type="component" value="Unassembled WGS sequence"/>
</dbReference>
<dbReference type="CDD" id="cd00075">
    <property type="entry name" value="HATPase"/>
    <property type="match status" value="1"/>
</dbReference>
<comment type="caution">
    <text evidence="15">The sequence shown here is derived from an EMBL/GenBank/DDBJ whole genome shotgun (WGS) entry which is preliminary data.</text>
</comment>
<keyword evidence="16" id="KW-1185">Reference proteome</keyword>
<evidence type="ECO:0000313" key="16">
    <source>
        <dbReference type="Proteomes" id="UP000248090"/>
    </source>
</evidence>
<feature type="domain" description="HAMP" evidence="14">
    <location>
        <begin position="186"/>
        <end position="237"/>
    </location>
</feature>
<accession>A0ABX5M0U1</accession>
<keyword evidence="8 12" id="KW-1133">Transmembrane helix</keyword>
<dbReference type="EC" id="2.7.13.3" evidence="3"/>
<gene>
    <name evidence="15" type="ORF">WH50_14960</name>
</gene>
<reference evidence="15 16" key="1">
    <citation type="submission" date="2015-03" db="EMBL/GenBank/DDBJ databases">
        <authorList>
            <person name="Krishnan R."/>
            <person name="Midha S."/>
            <person name="Patil P.B."/>
            <person name="Rameshkumar N."/>
        </authorList>
    </citation>
    <scope>NUCLEOTIDE SEQUENCE [LARGE SCALE GENOMIC DNA]</scope>
    <source>
        <strain evidence="15 16">L1E11</strain>
    </source>
</reference>
<dbReference type="RefSeq" id="WP_110188054.1">
    <property type="nucleotide sequence ID" value="NZ_CP177354.1"/>
</dbReference>
<dbReference type="InterPro" id="IPR005467">
    <property type="entry name" value="His_kinase_dom"/>
</dbReference>
<keyword evidence="5" id="KW-0808">Transferase</keyword>
<dbReference type="PROSITE" id="PS50885">
    <property type="entry name" value="HAMP"/>
    <property type="match status" value="1"/>
</dbReference>
<evidence type="ECO:0000256" key="8">
    <source>
        <dbReference type="ARBA" id="ARBA00022989"/>
    </source>
</evidence>
<dbReference type="InterPro" id="IPR003660">
    <property type="entry name" value="HAMP_dom"/>
</dbReference>
<comment type="subcellular location">
    <subcellularLocation>
        <location evidence="2">Membrane</location>
    </subcellularLocation>
</comment>
<dbReference type="SUPFAM" id="SSF55874">
    <property type="entry name" value="ATPase domain of HSP90 chaperone/DNA topoisomerase II/histidine kinase"/>
    <property type="match status" value="1"/>
</dbReference>
<keyword evidence="6 12" id="KW-0812">Transmembrane</keyword>
<dbReference type="PROSITE" id="PS50109">
    <property type="entry name" value="HIS_KIN"/>
    <property type="match status" value="1"/>
</dbReference>
<dbReference type="Pfam" id="PF02518">
    <property type="entry name" value="HATPase_c"/>
    <property type="match status" value="1"/>
</dbReference>
<evidence type="ECO:0000256" key="6">
    <source>
        <dbReference type="ARBA" id="ARBA00022692"/>
    </source>
</evidence>
<dbReference type="PANTHER" id="PTHR45436">
    <property type="entry name" value="SENSOR HISTIDINE KINASE YKOH"/>
    <property type="match status" value="1"/>
</dbReference>
<evidence type="ECO:0000256" key="12">
    <source>
        <dbReference type="SAM" id="Phobius"/>
    </source>
</evidence>
<dbReference type="SMART" id="SM00388">
    <property type="entry name" value="HisKA"/>
    <property type="match status" value="1"/>
</dbReference>
<feature type="coiled-coil region" evidence="11">
    <location>
        <begin position="263"/>
        <end position="290"/>
    </location>
</feature>
<evidence type="ECO:0000313" key="15">
    <source>
        <dbReference type="EMBL" id="PXF30525.1"/>
    </source>
</evidence>
<dbReference type="InterPro" id="IPR004358">
    <property type="entry name" value="Sig_transdc_His_kin-like_C"/>
</dbReference>
<keyword evidence="11" id="KW-0175">Coiled coil</keyword>
<evidence type="ECO:0000256" key="1">
    <source>
        <dbReference type="ARBA" id="ARBA00000085"/>
    </source>
</evidence>
<keyword evidence="4" id="KW-0597">Phosphoprotein</keyword>
<protein>
    <recommendedName>
        <fullName evidence="3">histidine kinase</fullName>
        <ecNumber evidence="3">2.7.13.3</ecNumber>
    </recommendedName>
</protein>
<comment type="catalytic activity">
    <reaction evidence="1">
        <text>ATP + protein L-histidine = ADP + protein N-phospho-L-histidine.</text>
        <dbReference type="EC" id="2.7.13.3"/>
    </reaction>
</comment>
<evidence type="ECO:0000256" key="10">
    <source>
        <dbReference type="ARBA" id="ARBA00023136"/>
    </source>
</evidence>
<dbReference type="InterPro" id="IPR003661">
    <property type="entry name" value="HisK_dim/P_dom"/>
</dbReference>
<sequence length="459" mass="50945">MARRYSLKRRLLIRMGAIFIIALLLLGVGIWRYAERAADYSFDRLLTGASLSILERVFVTNEGIEVDMPYSTMSMLSLAPEDRAFYQVLGPDGFPLTGYPDLPLPEHWKPGNEPVFFNARYSGETVRFLLQSKLLTEQGIHGWVTVQIGQTRIARTALTWEVFLNALGLLLLIMSLGLLFVWFGIGRALRPLGLISQDLRNRAPAQLSPLEVPAPKEIAPLVNSLNTFMRRLQGNLNLMQNFIADAAHQIRTPLSTLQVQLDMAEHEQDNAALKRRLSKARELSKRLIRLTNQLLAHALVIHRGDTQTLARVNLTELGRQVLTEAVRDHAHTAVDFGYDTNVQAAWIQGDTISLKEALRNLLDNAVKYGPADNQITLAVHAQNGQLQISVEDHGPGIPTAQHQQVQQRFERLAEDRAGSGLGLAIVRAVADAHQADMTLSNGESGGLKVTLSFPAAEQE</sequence>
<evidence type="ECO:0000256" key="3">
    <source>
        <dbReference type="ARBA" id="ARBA00012438"/>
    </source>
</evidence>
<dbReference type="InterPro" id="IPR036097">
    <property type="entry name" value="HisK_dim/P_sf"/>
</dbReference>
<dbReference type="PRINTS" id="PR00344">
    <property type="entry name" value="BCTRLSENSOR"/>
</dbReference>
<evidence type="ECO:0000259" key="14">
    <source>
        <dbReference type="PROSITE" id="PS50885"/>
    </source>
</evidence>
<dbReference type="EMBL" id="LAPT01000074">
    <property type="protein sequence ID" value="PXF30525.1"/>
    <property type="molecule type" value="Genomic_DNA"/>
</dbReference>
<dbReference type="Gene3D" id="3.30.565.10">
    <property type="entry name" value="Histidine kinase-like ATPase, C-terminal domain"/>
    <property type="match status" value="1"/>
</dbReference>
<organism evidence="15 16">
    <name type="scientific">Pokkaliibacter plantistimulans</name>
    <dbReference type="NCBI Taxonomy" id="1635171"/>
    <lineage>
        <taxon>Bacteria</taxon>
        <taxon>Pseudomonadati</taxon>
        <taxon>Pseudomonadota</taxon>
        <taxon>Gammaproteobacteria</taxon>
        <taxon>Oceanospirillales</taxon>
        <taxon>Balneatrichaceae</taxon>
        <taxon>Pokkaliibacter</taxon>
    </lineage>
</organism>
<evidence type="ECO:0000256" key="9">
    <source>
        <dbReference type="ARBA" id="ARBA00023012"/>
    </source>
</evidence>
<evidence type="ECO:0000256" key="5">
    <source>
        <dbReference type="ARBA" id="ARBA00022679"/>
    </source>
</evidence>
<evidence type="ECO:0000256" key="11">
    <source>
        <dbReference type="SAM" id="Coils"/>
    </source>
</evidence>
<dbReference type="Pfam" id="PF08521">
    <property type="entry name" value="2CSK_N"/>
    <property type="match status" value="1"/>
</dbReference>